<reference evidence="3" key="2">
    <citation type="submission" date="2021-04" db="EMBL/GenBank/DDBJ databases">
        <authorList>
            <person name="Gilroy R."/>
        </authorList>
    </citation>
    <scope>NUCLEOTIDE SEQUENCE</scope>
    <source>
        <strain evidence="3">ChiBcec1-1093</strain>
    </source>
</reference>
<dbReference type="PANTHER" id="PTHR37477:SF1">
    <property type="entry name" value="COBALT-PRECORRIN-5A HYDROLASE"/>
    <property type="match status" value="1"/>
</dbReference>
<dbReference type="SUPFAM" id="SSF159672">
    <property type="entry name" value="CbiG N-terminal domain-like"/>
    <property type="match status" value="1"/>
</dbReference>
<proteinExistence type="predicted"/>
<dbReference type="GO" id="GO:0016787">
    <property type="term" value="F:hydrolase activity"/>
    <property type="evidence" value="ECO:0007669"/>
    <property type="project" value="UniProtKB-KW"/>
</dbReference>
<evidence type="ECO:0000259" key="2">
    <source>
        <dbReference type="Pfam" id="PF11760"/>
    </source>
</evidence>
<comment type="caution">
    <text evidence="3">The sequence shown here is derived from an EMBL/GenBank/DDBJ whole genome shotgun (WGS) entry which is preliminary data.</text>
</comment>
<feature type="domain" description="CobE/GbiG C-terminal" evidence="1">
    <location>
        <begin position="234"/>
        <end position="356"/>
    </location>
</feature>
<feature type="domain" description="Cobalamin synthesis G N-terminal" evidence="2">
    <location>
        <begin position="55"/>
        <end position="135"/>
    </location>
</feature>
<dbReference type="Pfam" id="PF01890">
    <property type="entry name" value="CbiG_C"/>
    <property type="match status" value="1"/>
</dbReference>
<gene>
    <name evidence="3" type="ORF">IAA17_05225</name>
</gene>
<keyword evidence="3" id="KW-0378">Hydrolase</keyword>
<dbReference type="Pfam" id="PF11760">
    <property type="entry name" value="CbiG_N"/>
    <property type="match status" value="1"/>
</dbReference>
<evidence type="ECO:0000259" key="1">
    <source>
        <dbReference type="Pfam" id="PF01890"/>
    </source>
</evidence>
<dbReference type="InterPro" id="IPR002750">
    <property type="entry name" value="CobE/GbiG_C"/>
</dbReference>
<name>A0A9D2GHD3_9FIRM</name>
<dbReference type="PANTHER" id="PTHR37477">
    <property type="entry name" value="COBALT-PRECORRIN-5A HYDROLASE"/>
    <property type="match status" value="1"/>
</dbReference>
<evidence type="ECO:0000313" key="4">
    <source>
        <dbReference type="Proteomes" id="UP000824101"/>
    </source>
</evidence>
<dbReference type="Gene3D" id="3.30.420.180">
    <property type="entry name" value="CobE/GbiG C-terminal domain"/>
    <property type="match status" value="1"/>
</dbReference>
<dbReference type="InterPro" id="IPR021744">
    <property type="entry name" value="CbiG_N"/>
</dbReference>
<dbReference type="SUPFAM" id="SSF159664">
    <property type="entry name" value="CobE/GbiG C-terminal domain-like"/>
    <property type="match status" value="1"/>
</dbReference>
<organism evidence="3 4">
    <name type="scientific">Candidatus Lachnoclostridium stercorigallinarum</name>
    <dbReference type="NCBI Taxonomy" id="2838634"/>
    <lineage>
        <taxon>Bacteria</taxon>
        <taxon>Bacillati</taxon>
        <taxon>Bacillota</taxon>
        <taxon>Clostridia</taxon>
        <taxon>Lachnospirales</taxon>
        <taxon>Lachnospiraceae</taxon>
    </lineage>
</organism>
<dbReference type="Proteomes" id="UP000824101">
    <property type="component" value="Unassembled WGS sequence"/>
</dbReference>
<dbReference type="AlphaFoldDB" id="A0A9D2GHD3"/>
<accession>A0A9D2GHD3</accession>
<dbReference type="EMBL" id="DXBC01000079">
    <property type="protein sequence ID" value="HIZ79170.1"/>
    <property type="molecule type" value="Genomic_DNA"/>
</dbReference>
<dbReference type="InterPro" id="IPR036518">
    <property type="entry name" value="CobE/GbiG_C_sf"/>
</dbReference>
<sequence length="368" mass="40067">MRAAVISFTARGKELNRQIVEILRGTGWDCRGWVQERFFREGDGFQVLSGSLTDWTGKRFQDQDALIFVGACGIAVRASAPWVKDKFQDPAVLAADEKGTFVIPLLSGHAGGANRLARELAAGLGAVPVITTATDVNGRFAVDVFAAENGCALSSRVLAKKLSADILAGKSAALSSDFPVDGLFPPEVWFPEGEMSEMRFPEDNPPEPFSPVSLRITWSDQERKEELRLIPRAVVLGMGCRRGICAERLRREAERTLQEAGVDRRAVRAIASADLKRDEEGLIRLAEEWGIPFLTFSAEEMEKIPGQFSASEFVKKTAGVDCVCERAAMAAVLERGGRGYLLAGKRKGDQVTSALAAEKIVIHTGEQK</sequence>
<reference evidence="3" key="1">
    <citation type="journal article" date="2021" name="PeerJ">
        <title>Extensive microbial diversity within the chicken gut microbiome revealed by metagenomics and culture.</title>
        <authorList>
            <person name="Gilroy R."/>
            <person name="Ravi A."/>
            <person name="Getino M."/>
            <person name="Pursley I."/>
            <person name="Horton D.L."/>
            <person name="Alikhan N.F."/>
            <person name="Baker D."/>
            <person name="Gharbi K."/>
            <person name="Hall N."/>
            <person name="Watson M."/>
            <person name="Adriaenssens E.M."/>
            <person name="Foster-Nyarko E."/>
            <person name="Jarju S."/>
            <person name="Secka A."/>
            <person name="Antonio M."/>
            <person name="Oren A."/>
            <person name="Chaudhuri R.R."/>
            <person name="La Ragione R."/>
            <person name="Hildebrand F."/>
            <person name="Pallen M.J."/>
        </authorList>
    </citation>
    <scope>NUCLEOTIDE SEQUENCE</scope>
    <source>
        <strain evidence="3">ChiBcec1-1093</strain>
    </source>
</reference>
<dbReference type="InterPro" id="IPR052553">
    <property type="entry name" value="CbiG_hydrolase"/>
</dbReference>
<dbReference type="InterPro" id="IPR038029">
    <property type="entry name" value="GbiG_N_sf"/>
</dbReference>
<evidence type="ECO:0000313" key="3">
    <source>
        <dbReference type="EMBL" id="HIZ79170.1"/>
    </source>
</evidence>
<dbReference type="Gene3D" id="3.40.50.11220">
    <property type="match status" value="1"/>
</dbReference>
<protein>
    <submittedName>
        <fullName evidence="3">Cobalt-precorrin 5A hydrolase</fullName>
    </submittedName>
</protein>
<dbReference type="GO" id="GO:0009236">
    <property type="term" value="P:cobalamin biosynthetic process"/>
    <property type="evidence" value="ECO:0007669"/>
    <property type="project" value="InterPro"/>
</dbReference>